<dbReference type="FunCoup" id="A0A2J6SGK8">
    <property type="interactions" value="1613"/>
</dbReference>
<evidence type="ECO:0000256" key="1">
    <source>
        <dbReference type="ARBA" id="ARBA00004123"/>
    </source>
</evidence>
<dbReference type="Gene3D" id="3.40.50.150">
    <property type="entry name" value="Vaccinia Virus protein VP39"/>
    <property type="match status" value="1"/>
</dbReference>
<evidence type="ECO:0000313" key="11">
    <source>
        <dbReference type="EMBL" id="PMD49911.1"/>
    </source>
</evidence>
<dbReference type="GO" id="GO:0032259">
    <property type="term" value="P:methylation"/>
    <property type="evidence" value="ECO:0007669"/>
    <property type="project" value="UniProtKB-KW"/>
</dbReference>
<keyword evidence="5" id="KW-0489">Methyltransferase</keyword>
<evidence type="ECO:0000256" key="9">
    <source>
        <dbReference type="ARBA" id="ARBA00038126"/>
    </source>
</evidence>
<keyword evidence="12" id="KW-1185">Reference proteome</keyword>
<dbReference type="RefSeq" id="XP_024726815.1">
    <property type="nucleotide sequence ID" value="XM_024885505.1"/>
</dbReference>
<gene>
    <name evidence="11" type="ORF">K444DRAFT_648779</name>
</gene>
<evidence type="ECO:0000256" key="10">
    <source>
        <dbReference type="SAM" id="MobiDB-lite"/>
    </source>
</evidence>
<dbReference type="AlphaFoldDB" id="A0A2J6SGK8"/>
<evidence type="ECO:0000256" key="6">
    <source>
        <dbReference type="ARBA" id="ARBA00022679"/>
    </source>
</evidence>
<comment type="similarity">
    <text evidence="9">Belongs to the methyltransferase superfamily. METTL18 family.</text>
</comment>
<dbReference type="EC" id="2.1.1.85" evidence="3"/>
<dbReference type="GO" id="GO:0005737">
    <property type="term" value="C:cytoplasm"/>
    <property type="evidence" value="ECO:0007669"/>
    <property type="project" value="UniProtKB-SubCell"/>
</dbReference>
<dbReference type="GO" id="GO:0005634">
    <property type="term" value="C:nucleus"/>
    <property type="evidence" value="ECO:0007669"/>
    <property type="project" value="UniProtKB-SubCell"/>
</dbReference>
<keyword evidence="7" id="KW-0949">S-adenosyl-L-methionine</keyword>
<keyword evidence="4" id="KW-0963">Cytoplasm</keyword>
<dbReference type="EMBL" id="KZ613919">
    <property type="protein sequence ID" value="PMD49911.1"/>
    <property type="molecule type" value="Genomic_DNA"/>
</dbReference>
<dbReference type="PANTHER" id="PTHR14614:SF39">
    <property type="entry name" value="HISTIDINE PROTEIN METHYLTRANSFERASE 1 HOMOLOG"/>
    <property type="match status" value="1"/>
</dbReference>
<reference evidence="11 12" key="1">
    <citation type="submission" date="2016-04" db="EMBL/GenBank/DDBJ databases">
        <title>A degradative enzymes factory behind the ericoid mycorrhizal symbiosis.</title>
        <authorList>
            <consortium name="DOE Joint Genome Institute"/>
            <person name="Martino E."/>
            <person name="Morin E."/>
            <person name="Grelet G."/>
            <person name="Kuo A."/>
            <person name="Kohler A."/>
            <person name="Daghino S."/>
            <person name="Barry K."/>
            <person name="Choi C."/>
            <person name="Cichocki N."/>
            <person name="Clum A."/>
            <person name="Copeland A."/>
            <person name="Hainaut M."/>
            <person name="Haridas S."/>
            <person name="Labutti K."/>
            <person name="Lindquist E."/>
            <person name="Lipzen A."/>
            <person name="Khouja H.-R."/>
            <person name="Murat C."/>
            <person name="Ohm R."/>
            <person name="Olson A."/>
            <person name="Spatafora J."/>
            <person name="Veneault-Fourrey C."/>
            <person name="Henrissat B."/>
            <person name="Grigoriev I."/>
            <person name="Martin F."/>
            <person name="Perotto S."/>
        </authorList>
    </citation>
    <scope>NUCLEOTIDE SEQUENCE [LARGE SCALE GENOMIC DNA]</scope>
    <source>
        <strain evidence="11 12">E</strain>
    </source>
</reference>
<evidence type="ECO:0000256" key="7">
    <source>
        <dbReference type="ARBA" id="ARBA00022691"/>
    </source>
</evidence>
<evidence type="ECO:0000256" key="2">
    <source>
        <dbReference type="ARBA" id="ARBA00004496"/>
    </source>
</evidence>
<feature type="compositionally biased region" description="Polar residues" evidence="10">
    <location>
        <begin position="34"/>
        <end position="47"/>
    </location>
</feature>
<evidence type="ECO:0000256" key="4">
    <source>
        <dbReference type="ARBA" id="ARBA00022490"/>
    </source>
</evidence>
<dbReference type="InParanoid" id="A0A2J6SGK8"/>
<sequence>MSTFSFSFSGDDIEEDSPNPTAEIEERKHVAESGTLQRPSPSVSSAFPISGQPLLPPKLCSPTDLLATLPSKIAYSTLRIKLDDGSEVKIPRRELWDVRVQLMAEDEGSGEGMVGLGKDDVKTGVYEGGFKSWESSVDVVRVLASRPEHWAFGGKVLELGCGTALPTLAVLQWVLKIRDEGAEGKGLSLGLADYNSSVLQLVTLPNLMLSWAQVTRTEGWEEEGELEIDEDLIDAFLASLRNVNLTLSFFSGAWGPELVRLVGENMRSVSSQITIIGAETIYSPFALKSFAETLLGLMASMDGEKKTALVAAKKVYFGVGGSMEDFCEMVRAKGALVGQIREESDGVRRAVVEVKMTGS</sequence>
<dbReference type="GO" id="GO:0018064">
    <property type="term" value="F:protein-L-histidine N-tele-methyltransferase activity"/>
    <property type="evidence" value="ECO:0007669"/>
    <property type="project" value="UniProtKB-EC"/>
</dbReference>
<dbReference type="InterPro" id="IPR019410">
    <property type="entry name" value="Methyltransf_16"/>
</dbReference>
<dbReference type="GeneID" id="36593582"/>
<evidence type="ECO:0000313" key="12">
    <source>
        <dbReference type="Proteomes" id="UP000235371"/>
    </source>
</evidence>
<dbReference type="STRING" id="1095630.A0A2J6SGK8"/>
<dbReference type="InterPro" id="IPR029063">
    <property type="entry name" value="SAM-dependent_MTases_sf"/>
</dbReference>
<dbReference type="OrthoDB" id="1723750at2759"/>
<protein>
    <recommendedName>
        <fullName evidence="3">protein-histidine N-methyltransferase</fullName>
        <ecNumber evidence="3">2.1.1.85</ecNumber>
    </recommendedName>
</protein>
<dbReference type="Proteomes" id="UP000235371">
    <property type="component" value="Unassembled WGS sequence"/>
</dbReference>
<evidence type="ECO:0000256" key="8">
    <source>
        <dbReference type="ARBA" id="ARBA00023242"/>
    </source>
</evidence>
<evidence type="ECO:0000256" key="3">
    <source>
        <dbReference type="ARBA" id="ARBA00012533"/>
    </source>
</evidence>
<dbReference type="PANTHER" id="PTHR14614">
    <property type="entry name" value="HEPATOCELLULAR CARCINOMA-ASSOCIATED ANTIGEN"/>
    <property type="match status" value="1"/>
</dbReference>
<feature type="region of interest" description="Disordered" evidence="10">
    <location>
        <begin position="1"/>
        <end position="48"/>
    </location>
</feature>
<comment type="subcellular location">
    <subcellularLocation>
        <location evidence="2">Cytoplasm</location>
    </subcellularLocation>
    <subcellularLocation>
        <location evidence="1">Nucleus</location>
    </subcellularLocation>
</comment>
<name>A0A2J6SGK8_9HELO</name>
<evidence type="ECO:0000256" key="5">
    <source>
        <dbReference type="ARBA" id="ARBA00022603"/>
    </source>
</evidence>
<proteinExistence type="inferred from homology"/>
<keyword evidence="6" id="KW-0808">Transferase</keyword>
<keyword evidence="8" id="KW-0539">Nucleus</keyword>
<organism evidence="11 12">
    <name type="scientific">Hyaloscypha bicolor E</name>
    <dbReference type="NCBI Taxonomy" id="1095630"/>
    <lineage>
        <taxon>Eukaryota</taxon>
        <taxon>Fungi</taxon>
        <taxon>Dikarya</taxon>
        <taxon>Ascomycota</taxon>
        <taxon>Pezizomycotina</taxon>
        <taxon>Leotiomycetes</taxon>
        <taxon>Helotiales</taxon>
        <taxon>Hyaloscyphaceae</taxon>
        <taxon>Hyaloscypha</taxon>
        <taxon>Hyaloscypha bicolor</taxon>
    </lineage>
</organism>
<accession>A0A2J6SGK8</accession>